<name>A0A1H8JMS0_9FLAO</name>
<gene>
    <name evidence="1" type="ORF">SAMN04487942_1073</name>
</gene>
<accession>A0A1H8JMS0</accession>
<dbReference type="EMBL" id="FODN01000001">
    <property type="protein sequence ID" value="SEN82040.1"/>
    <property type="molecule type" value="Genomic_DNA"/>
</dbReference>
<dbReference type="Proteomes" id="UP000198657">
    <property type="component" value="Unassembled WGS sequence"/>
</dbReference>
<evidence type="ECO:0000313" key="2">
    <source>
        <dbReference type="Proteomes" id="UP000198657"/>
    </source>
</evidence>
<sequence length="58" mass="6640">MANPEPIVPPRILVNNKLRSEILHFCCMASRLSTPIIEKATKLISGKYQNKKDINKEF</sequence>
<protein>
    <submittedName>
        <fullName evidence="1">Uncharacterized protein</fullName>
    </submittedName>
</protein>
<evidence type="ECO:0000313" key="1">
    <source>
        <dbReference type="EMBL" id="SEN82040.1"/>
    </source>
</evidence>
<dbReference type="AlphaFoldDB" id="A0A1H8JMS0"/>
<reference evidence="2" key="1">
    <citation type="submission" date="2016-10" db="EMBL/GenBank/DDBJ databases">
        <authorList>
            <person name="Varghese N."/>
            <person name="Submissions S."/>
        </authorList>
    </citation>
    <scope>NUCLEOTIDE SEQUENCE [LARGE SCALE GENOMIC DNA]</scope>
    <source>
        <strain evidence="2">CGMCC 1.8704</strain>
    </source>
</reference>
<proteinExistence type="predicted"/>
<dbReference type="STRING" id="604089.SAMN04487942_1073"/>
<organism evidence="1 2">
    <name type="scientific">Flavobacterium sinopsychrotolerans</name>
    <dbReference type="NCBI Taxonomy" id="604089"/>
    <lineage>
        <taxon>Bacteria</taxon>
        <taxon>Pseudomonadati</taxon>
        <taxon>Bacteroidota</taxon>
        <taxon>Flavobacteriia</taxon>
        <taxon>Flavobacteriales</taxon>
        <taxon>Flavobacteriaceae</taxon>
        <taxon>Flavobacterium</taxon>
    </lineage>
</organism>
<keyword evidence="2" id="KW-1185">Reference proteome</keyword>